<reference evidence="5 6" key="1">
    <citation type="submission" date="2019-03" db="EMBL/GenBank/DDBJ databases">
        <title>Genomic Encyclopedia of Type Strains, Phase IV (KMG-IV): sequencing the most valuable type-strain genomes for metagenomic binning, comparative biology and taxonomic classification.</title>
        <authorList>
            <person name="Goeker M."/>
        </authorList>
    </citation>
    <scope>NUCLEOTIDE SEQUENCE [LARGE SCALE GENOMIC DNA]</scope>
    <source>
        <strain evidence="5 6">DSM 45361</strain>
    </source>
</reference>
<dbReference type="SUPFAM" id="SSF51161">
    <property type="entry name" value="Trimeric LpxA-like enzymes"/>
    <property type="match status" value="1"/>
</dbReference>
<feature type="site" description="Increases basicity of active site His" evidence="3">
    <location>
        <position position="142"/>
    </location>
</feature>
<feature type="active site" description="Proton acceptor" evidence="3">
    <location>
        <position position="141"/>
    </location>
</feature>
<evidence type="ECO:0000256" key="1">
    <source>
        <dbReference type="ARBA" id="ARBA00022679"/>
    </source>
</evidence>
<proteinExistence type="predicted"/>
<dbReference type="InterPro" id="IPR011004">
    <property type="entry name" value="Trimer_LpxA-like_sf"/>
</dbReference>
<dbReference type="CDD" id="cd03360">
    <property type="entry name" value="LbH_AT_putative"/>
    <property type="match status" value="1"/>
</dbReference>
<gene>
    <name evidence="5" type="ORF">EV186_1011485</name>
</gene>
<evidence type="ECO:0000256" key="3">
    <source>
        <dbReference type="PIRSR" id="PIRSR620019-1"/>
    </source>
</evidence>
<dbReference type="InterPro" id="IPR018357">
    <property type="entry name" value="Hexapep_transf_CS"/>
</dbReference>
<accession>A0A4R6SNJ8</accession>
<dbReference type="InterPro" id="IPR029063">
    <property type="entry name" value="SAM-dependent_MTases_sf"/>
</dbReference>
<keyword evidence="2" id="KW-0677">Repeat</keyword>
<dbReference type="PANTHER" id="PTHR43300:SF7">
    <property type="entry name" value="UDP-N-ACETYLBACILLOSAMINE N-ACETYLTRANSFERASE"/>
    <property type="match status" value="1"/>
</dbReference>
<evidence type="ECO:0000256" key="4">
    <source>
        <dbReference type="PIRSR" id="PIRSR620019-2"/>
    </source>
</evidence>
<feature type="binding site" evidence="4">
    <location>
        <position position="71"/>
    </location>
    <ligand>
        <name>substrate</name>
    </ligand>
</feature>
<evidence type="ECO:0000256" key="2">
    <source>
        <dbReference type="ARBA" id="ARBA00022737"/>
    </source>
</evidence>
<keyword evidence="1 5" id="KW-0808">Transferase</keyword>
<dbReference type="Gene3D" id="2.160.10.10">
    <property type="entry name" value="Hexapeptide repeat proteins"/>
    <property type="match status" value="1"/>
</dbReference>
<dbReference type="GO" id="GO:0016746">
    <property type="term" value="F:acyltransferase activity"/>
    <property type="evidence" value="ECO:0007669"/>
    <property type="project" value="UniProtKB-KW"/>
</dbReference>
<name>A0A4R6SNJ8_LABRH</name>
<keyword evidence="6" id="KW-1185">Reference proteome</keyword>
<dbReference type="SUPFAM" id="SSF53335">
    <property type="entry name" value="S-adenosyl-L-methionine-dependent methyltransferases"/>
    <property type="match status" value="1"/>
</dbReference>
<dbReference type="RefSeq" id="WP_133848247.1">
    <property type="nucleotide sequence ID" value="NZ_SNXZ01000001.1"/>
</dbReference>
<dbReference type="EMBL" id="SNXZ01000001">
    <property type="protein sequence ID" value="TDQ05511.1"/>
    <property type="molecule type" value="Genomic_DNA"/>
</dbReference>
<protein>
    <submittedName>
        <fullName evidence="5">Sugar O-acyltransferase (Sialic acid O-acetyltransferase NeuD family)</fullName>
    </submittedName>
</protein>
<keyword evidence="5" id="KW-0012">Acyltransferase</keyword>
<dbReference type="NCBIfam" id="TIGR03570">
    <property type="entry name" value="NeuD_NnaD"/>
    <property type="match status" value="1"/>
</dbReference>
<dbReference type="PANTHER" id="PTHR43300">
    <property type="entry name" value="ACETYLTRANSFERASE"/>
    <property type="match status" value="1"/>
</dbReference>
<evidence type="ECO:0000313" key="5">
    <source>
        <dbReference type="EMBL" id="TDQ05511.1"/>
    </source>
</evidence>
<dbReference type="InterPro" id="IPR050179">
    <property type="entry name" value="Trans_hexapeptide_repeat"/>
</dbReference>
<sequence>MTARPLLLVGAGGLARETLAAARLLPDAYDPLGFLDDDPVRHGSRMDGLLVLGPADLVHAHPDAAVLVCVGSPARPASRLDLAARLGLPAERYATLVHPAASIALGVELGPGCVFLAGAVITAPQRVGAHVVAMPHVLLTHDDEVGDGVTLAGRAALSGSVHVGRCAYLGAGSLVRQGLKIGDAAVVGMGAVVLTDVPPGETWAGNPAKPLCTSRTESR</sequence>
<comment type="caution">
    <text evidence="5">The sequence shown here is derived from an EMBL/GenBank/DDBJ whole genome shotgun (WGS) entry which is preliminary data.</text>
</comment>
<dbReference type="Proteomes" id="UP000295444">
    <property type="component" value="Unassembled WGS sequence"/>
</dbReference>
<organism evidence="5 6">
    <name type="scientific">Labedaea rhizosphaerae</name>
    <dbReference type="NCBI Taxonomy" id="598644"/>
    <lineage>
        <taxon>Bacteria</taxon>
        <taxon>Bacillati</taxon>
        <taxon>Actinomycetota</taxon>
        <taxon>Actinomycetes</taxon>
        <taxon>Pseudonocardiales</taxon>
        <taxon>Pseudonocardiaceae</taxon>
        <taxon>Labedaea</taxon>
    </lineage>
</organism>
<dbReference type="Gene3D" id="3.40.50.20">
    <property type="match status" value="1"/>
</dbReference>
<dbReference type="PROSITE" id="PS00101">
    <property type="entry name" value="HEXAPEP_TRANSFERASES"/>
    <property type="match status" value="1"/>
</dbReference>
<dbReference type="InterPro" id="IPR020019">
    <property type="entry name" value="AcTrfase_PglD-like"/>
</dbReference>
<evidence type="ECO:0000313" key="6">
    <source>
        <dbReference type="Proteomes" id="UP000295444"/>
    </source>
</evidence>
<dbReference type="AlphaFoldDB" id="A0A4R6SNJ8"/>
<dbReference type="OrthoDB" id="3697257at2"/>